<feature type="binding site" evidence="12">
    <location>
        <begin position="109"/>
        <end position="115"/>
    </location>
    <ligand>
        <name>ATP</name>
        <dbReference type="ChEBI" id="CHEBI:30616"/>
    </ligand>
</feature>
<evidence type="ECO:0000313" key="19">
    <source>
        <dbReference type="EMBL" id="SHE54724.1"/>
    </source>
</evidence>
<feature type="binding site" evidence="12">
    <location>
        <begin position="151"/>
        <end position="152"/>
    </location>
    <ligand>
        <name>UDP-N-acetyl-alpha-D-muramoyl-L-alanyl-D-glutamate</name>
        <dbReference type="ChEBI" id="CHEBI:83900"/>
    </ligand>
</feature>
<comment type="similarity">
    <text evidence="13">Belongs to the MurCDEF family. MurF subfamily.</text>
</comment>
<gene>
    <name evidence="12" type="primary">murE</name>
    <name evidence="13" type="synonym">murF</name>
    <name evidence="19" type="ORF">SAMN02746091_00623</name>
</gene>
<dbReference type="InterPro" id="IPR035911">
    <property type="entry name" value="MurE/MurF_N"/>
</dbReference>
<dbReference type="UniPathway" id="UPA00219"/>
<comment type="catalytic activity">
    <reaction evidence="12">
        <text>UDP-N-acetyl-alpha-D-muramoyl-L-alanyl-D-glutamate + meso-2,6-diaminopimelate + ATP = UDP-N-acetyl-alpha-D-muramoyl-L-alanyl-gamma-D-glutamyl-meso-2,6-diaminopimelate + ADP + phosphate + H(+)</text>
        <dbReference type="Rhea" id="RHEA:23676"/>
        <dbReference type="ChEBI" id="CHEBI:15378"/>
        <dbReference type="ChEBI" id="CHEBI:30616"/>
        <dbReference type="ChEBI" id="CHEBI:43474"/>
        <dbReference type="ChEBI" id="CHEBI:57791"/>
        <dbReference type="ChEBI" id="CHEBI:83900"/>
        <dbReference type="ChEBI" id="CHEBI:83905"/>
        <dbReference type="ChEBI" id="CHEBI:456216"/>
        <dbReference type="EC" id="6.3.2.13"/>
    </reaction>
</comment>
<evidence type="ECO:0000256" key="1">
    <source>
        <dbReference type="ARBA" id="ARBA00004752"/>
    </source>
</evidence>
<keyword evidence="5 13" id="KW-0132">Cell division</keyword>
<feature type="domain" description="Mur ligase N-terminal catalytic" evidence="16">
    <location>
        <begin position="21"/>
        <end position="95"/>
    </location>
</feature>
<dbReference type="PANTHER" id="PTHR23135:SF4">
    <property type="entry name" value="UDP-N-ACETYLMURAMOYL-L-ALANYL-D-GLUTAMATE--2,6-DIAMINOPIMELATE LIGASE MURE HOMOLOG, CHLOROPLASTIC"/>
    <property type="match status" value="1"/>
</dbReference>
<evidence type="ECO:0000256" key="7">
    <source>
        <dbReference type="ARBA" id="ARBA00022840"/>
    </source>
</evidence>
<dbReference type="GO" id="GO:0005524">
    <property type="term" value="F:ATP binding"/>
    <property type="evidence" value="ECO:0007669"/>
    <property type="project" value="UniProtKB-UniRule"/>
</dbReference>
<dbReference type="GO" id="GO:0008766">
    <property type="term" value="F:UDP-N-acetylmuramoylalanyl-D-glutamyl-2,6-diaminopimelate-D-alanyl-D-alanine ligase activity"/>
    <property type="evidence" value="ECO:0007669"/>
    <property type="project" value="RHEA"/>
</dbReference>
<feature type="binding site" evidence="12">
    <location>
        <begin position="400"/>
        <end position="403"/>
    </location>
    <ligand>
        <name>meso-2,6-diaminopimelate</name>
        <dbReference type="ChEBI" id="CHEBI:57791"/>
    </ligand>
</feature>
<dbReference type="InterPro" id="IPR013221">
    <property type="entry name" value="Mur_ligase_cen"/>
</dbReference>
<organism evidence="19 20">
    <name type="scientific">Caloramator proteoclasticus DSM 10124</name>
    <dbReference type="NCBI Taxonomy" id="1121262"/>
    <lineage>
        <taxon>Bacteria</taxon>
        <taxon>Bacillati</taxon>
        <taxon>Bacillota</taxon>
        <taxon>Clostridia</taxon>
        <taxon>Eubacteriales</taxon>
        <taxon>Clostridiaceae</taxon>
        <taxon>Caloramator</taxon>
    </lineage>
</organism>
<dbReference type="InterPro" id="IPR018109">
    <property type="entry name" value="Folylpolyglutamate_synth_CS"/>
</dbReference>
<dbReference type="InterPro" id="IPR036615">
    <property type="entry name" value="Mur_ligase_C_dom_sf"/>
</dbReference>
<comment type="caution">
    <text evidence="12">Lacks conserved residue(s) required for the propagation of feature annotation.</text>
</comment>
<keyword evidence="6 13" id="KW-0547">Nucleotide-binding</keyword>
<dbReference type="GO" id="GO:0008765">
    <property type="term" value="F:UDP-N-acetylmuramoylalanyl-D-glutamate-2,6-diaminopimelate ligase activity"/>
    <property type="evidence" value="ECO:0007669"/>
    <property type="project" value="UniProtKB-UniRule"/>
</dbReference>
<keyword evidence="10 13" id="KW-0131">Cell cycle</keyword>
<keyword evidence="20" id="KW-1185">Reference proteome</keyword>
<feature type="domain" description="Mur ligase central" evidence="18">
    <location>
        <begin position="587"/>
        <end position="772"/>
    </location>
</feature>
<dbReference type="NCBIfam" id="NF001124">
    <property type="entry name" value="PRK00139.1-2"/>
    <property type="match status" value="1"/>
</dbReference>
<evidence type="ECO:0000256" key="8">
    <source>
        <dbReference type="ARBA" id="ARBA00022960"/>
    </source>
</evidence>
<proteinExistence type="inferred from homology"/>
<evidence type="ECO:0000256" key="10">
    <source>
        <dbReference type="ARBA" id="ARBA00023306"/>
    </source>
</evidence>
<dbReference type="Pfam" id="PF02875">
    <property type="entry name" value="Mur_ligase_C"/>
    <property type="match status" value="2"/>
</dbReference>
<feature type="binding site" evidence="12">
    <location>
        <position position="186"/>
    </location>
    <ligand>
        <name>UDP-N-acetyl-alpha-D-muramoyl-L-alanyl-D-glutamate</name>
        <dbReference type="ChEBI" id="CHEBI:83900"/>
    </ligand>
</feature>
<feature type="domain" description="Mur ligase N-terminal catalytic" evidence="16">
    <location>
        <begin position="505"/>
        <end position="567"/>
    </location>
</feature>
<dbReference type="InterPro" id="IPR036565">
    <property type="entry name" value="Mur-like_cat_sf"/>
</dbReference>
<evidence type="ECO:0000256" key="15">
    <source>
        <dbReference type="RuleBase" id="RU004136"/>
    </source>
</evidence>
<comment type="function">
    <text evidence="13 15">Involved in cell wall formation. Catalyzes the final step in the synthesis of UDP-N-acetylmuramoyl-pentapeptide, the precursor of murein.</text>
</comment>
<keyword evidence="9 13" id="KW-0573">Peptidoglycan synthesis</keyword>
<evidence type="ECO:0000256" key="6">
    <source>
        <dbReference type="ARBA" id="ARBA00022741"/>
    </source>
</evidence>
<dbReference type="InterPro" id="IPR004101">
    <property type="entry name" value="Mur_ligase_C"/>
</dbReference>
<evidence type="ECO:0000256" key="13">
    <source>
        <dbReference type="HAMAP-Rule" id="MF_02019"/>
    </source>
</evidence>
<evidence type="ECO:0000256" key="5">
    <source>
        <dbReference type="ARBA" id="ARBA00022618"/>
    </source>
</evidence>
<dbReference type="AlphaFoldDB" id="A0A1M4UDG6"/>
<dbReference type="HAMAP" id="MF_02019">
    <property type="entry name" value="MurF"/>
    <property type="match status" value="1"/>
</dbReference>
<dbReference type="Gene3D" id="3.40.1390.10">
    <property type="entry name" value="MurE/MurF, N-terminal domain"/>
    <property type="match status" value="2"/>
</dbReference>
<feature type="domain" description="Mur ligase central" evidence="18">
    <location>
        <begin position="107"/>
        <end position="305"/>
    </location>
</feature>
<dbReference type="EC" id="6.3.2.10" evidence="13"/>
<comment type="catalytic activity">
    <reaction evidence="13 15">
        <text>D-alanyl-D-alanine + UDP-N-acetyl-alpha-D-muramoyl-L-alanyl-gamma-D-glutamyl-meso-2,6-diaminopimelate + ATP = UDP-N-acetyl-alpha-D-muramoyl-L-alanyl-gamma-D-glutamyl-meso-2,6-diaminopimeloyl-D-alanyl-D-alanine + ADP + phosphate + H(+)</text>
        <dbReference type="Rhea" id="RHEA:28374"/>
        <dbReference type="ChEBI" id="CHEBI:15378"/>
        <dbReference type="ChEBI" id="CHEBI:30616"/>
        <dbReference type="ChEBI" id="CHEBI:43474"/>
        <dbReference type="ChEBI" id="CHEBI:57822"/>
        <dbReference type="ChEBI" id="CHEBI:61386"/>
        <dbReference type="ChEBI" id="CHEBI:83905"/>
        <dbReference type="ChEBI" id="CHEBI:456216"/>
        <dbReference type="EC" id="6.3.2.10"/>
    </reaction>
</comment>
<evidence type="ECO:0000313" key="20">
    <source>
        <dbReference type="Proteomes" id="UP000184423"/>
    </source>
</evidence>
<keyword evidence="8 13" id="KW-0133">Cell shape</keyword>
<dbReference type="SUPFAM" id="SSF53623">
    <property type="entry name" value="MurD-like peptide ligases, catalytic domain"/>
    <property type="match status" value="2"/>
</dbReference>
<feature type="binding site" evidence="12">
    <location>
        <position position="29"/>
    </location>
    <ligand>
        <name>UDP-N-acetyl-alpha-D-muramoyl-L-alanyl-D-glutamate</name>
        <dbReference type="ChEBI" id="CHEBI:83900"/>
    </ligand>
</feature>
<keyword evidence="12" id="KW-0460">Magnesium</keyword>
<feature type="short sequence motif" description="Meso-diaminopimelate recognition motif" evidence="12">
    <location>
        <begin position="400"/>
        <end position="403"/>
    </location>
</feature>
<feature type="binding site" evidence="13">
    <location>
        <begin position="589"/>
        <end position="595"/>
    </location>
    <ligand>
        <name>ATP</name>
        <dbReference type="ChEBI" id="CHEBI:30616"/>
    </ligand>
</feature>
<dbReference type="SUPFAM" id="SSF53244">
    <property type="entry name" value="MurD-like peptide ligases, peptide-binding domain"/>
    <property type="match status" value="2"/>
</dbReference>
<keyword evidence="7 13" id="KW-0067">ATP-binding</keyword>
<dbReference type="NCBIfam" id="NF001126">
    <property type="entry name" value="PRK00139.1-4"/>
    <property type="match status" value="1"/>
</dbReference>
<accession>A0A1M4UDG6</accession>
<comment type="subcellular location">
    <subcellularLocation>
        <location evidence="13 14">Cytoplasm</location>
    </subcellularLocation>
</comment>
<feature type="binding site" evidence="12">
    <location>
        <position position="456"/>
    </location>
    <ligand>
        <name>meso-2,6-diaminopimelate</name>
        <dbReference type="ChEBI" id="CHEBI:57791"/>
    </ligand>
</feature>
<comment type="pathway">
    <text evidence="1 13 14">Cell wall biogenesis; peptidoglycan biosynthesis.</text>
</comment>
<dbReference type="NCBIfam" id="TIGR01085">
    <property type="entry name" value="murE"/>
    <property type="match status" value="1"/>
</dbReference>
<dbReference type="GO" id="GO:0051301">
    <property type="term" value="P:cell division"/>
    <property type="evidence" value="ECO:0007669"/>
    <property type="project" value="UniProtKB-KW"/>
</dbReference>
<dbReference type="NCBIfam" id="TIGR01143">
    <property type="entry name" value="murF"/>
    <property type="match status" value="1"/>
</dbReference>
<feature type="binding site" evidence="12">
    <location>
        <position position="452"/>
    </location>
    <ligand>
        <name>meso-2,6-diaminopimelate</name>
        <dbReference type="ChEBI" id="CHEBI:57791"/>
    </ligand>
</feature>
<evidence type="ECO:0000256" key="4">
    <source>
        <dbReference type="ARBA" id="ARBA00022598"/>
    </source>
</evidence>
<dbReference type="GO" id="GO:0071555">
    <property type="term" value="P:cell wall organization"/>
    <property type="evidence" value="ECO:0007669"/>
    <property type="project" value="UniProtKB-KW"/>
</dbReference>
<dbReference type="Pfam" id="PF01225">
    <property type="entry name" value="Mur_ligase"/>
    <property type="match status" value="2"/>
</dbReference>
<evidence type="ECO:0000259" key="16">
    <source>
        <dbReference type="Pfam" id="PF01225"/>
    </source>
</evidence>
<dbReference type="EC" id="6.3.2.13" evidence="12"/>
<comment type="PTM">
    <text evidence="12">Carboxylation is probably crucial for Mg(2+) binding and, consequently, for the gamma-phosphate positioning of ATP.</text>
</comment>
<dbReference type="GO" id="GO:0009252">
    <property type="term" value="P:peptidoglycan biosynthetic process"/>
    <property type="evidence" value="ECO:0007669"/>
    <property type="project" value="UniProtKB-UniRule"/>
</dbReference>
<dbReference type="SUPFAM" id="SSF63418">
    <property type="entry name" value="MurE/MurF N-terminal domain"/>
    <property type="match status" value="2"/>
</dbReference>
<dbReference type="InterPro" id="IPR005761">
    <property type="entry name" value="UDP-N-AcMur-Glu-dNH2Pim_ligase"/>
</dbReference>
<dbReference type="GO" id="GO:0000287">
    <property type="term" value="F:magnesium ion binding"/>
    <property type="evidence" value="ECO:0007669"/>
    <property type="project" value="UniProtKB-UniRule"/>
</dbReference>
<sequence length="931" mass="104452">MNLFSLLNGLDFELLQGDDVEIRHLSYSSSDIRNESLFFCIEGFKTDGHLFVKEAVEKGARAVVVSKDVFVGNDITVVKVKDTREAMAAISAKFYGTPLNSLEVIGVTGTNGKTTTTFMIKSILDEFNKKTALLGTIYEIIGDKIEEAKRTTPESLDLQRYFYEMKQNNITHCIMEVSSHSLELKRVYGINFKVGIFTNLTQDHLDFHRTMENYFNAKMKLFNCSEYCVINIDDEYGKKAYGLLKNKKIITFGIDNRADIMAKNLIIDSDGTEFDLILDNYIRRVKLHLPGKFNVYNALGSIAAALSINIPIEVAVKGVEKLKSVPGRSEKISCNIGSTIVIDYAHTPDGIENILKAAREYTRGRLITVFGCGGDRDRGKRPLMGKAAGLLSDFCIITSDNPRSEEPQDIIKDIIPGIVTTNCKYVIIEDRRKAIEYAIKNSVKGDVIVIAGKGHEKYQILKDKVVEFDERKIVEDILKEVVTLEDIITATKGKAYNIKDAKIKVNKIQTDSRKIEEGDVFVALIGEKFDGHNFIKEVKEKGALCAVVSKLDLNVDIPQILVDDTLMAYKEIARYYRLRYDIPVVAVTGSSGKTTTKEMIASVLSQRLNVLKTEKNFNNEIGIPMTVLNLNSKHRAAVLEMGMDRFGEIESSAYVANPNIAVISNIGTAHIEKLGSRENILKAKMEITTFFKEDNILIINADNDMLNKVVTDKYKVVKFAINNDAEYKAYDIIDLGSEGMEFKCLLSGIERKFKVALPGTHNIYNALSAIAVGDIIGLNYEEIYNGILVFNPGNMRMNIVELDEDIKLIIDCYNANPDSMKAALDVLSKFKGRRIAVLGDMFELGEYSVELHKEVGGYAANKCDMLVAIGDFSKYYFEEAKNKIESYYFKTKEEALNFIKSNVKGNDVILIKASRGMELEYISDNLKEHRK</sequence>
<dbReference type="GO" id="GO:0004326">
    <property type="term" value="F:tetrahydrofolylpolyglutamate synthase activity"/>
    <property type="evidence" value="ECO:0007669"/>
    <property type="project" value="InterPro"/>
</dbReference>
<evidence type="ECO:0000259" key="17">
    <source>
        <dbReference type="Pfam" id="PF02875"/>
    </source>
</evidence>
<comment type="function">
    <text evidence="12">Catalyzes the addition of meso-diaminopimelic acid to the nucleotide precursor UDP-N-acetylmuramoyl-L-alanyl-D-glutamate (UMAG) in the biosynthesis of bacterial cell-wall peptidoglycan.</text>
</comment>
<dbReference type="InterPro" id="IPR005863">
    <property type="entry name" value="UDP-N-AcMur_synth"/>
</dbReference>
<feature type="binding site" evidence="12">
    <location>
        <position position="376"/>
    </location>
    <ligand>
        <name>meso-2,6-diaminopimelate</name>
        <dbReference type="ChEBI" id="CHEBI:57791"/>
    </ligand>
</feature>
<feature type="binding site" evidence="12">
    <location>
        <position position="178"/>
    </location>
    <ligand>
        <name>UDP-N-acetyl-alpha-D-muramoyl-L-alanyl-D-glutamate</name>
        <dbReference type="ChEBI" id="CHEBI:83900"/>
    </ligand>
</feature>
<dbReference type="GO" id="GO:0005737">
    <property type="term" value="C:cytoplasm"/>
    <property type="evidence" value="ECO:0007669"/>
    <property type="project" value="UniProtKB-SubCell"/>
</dbReference>
<feature type="domain" description="Mur ligase C-terminal" evidence="17">
    <location>
        <begin position="795"/>
        <end position="915"/>
    </location>
</feature>
<feature type="modified residue" description="N6-carboxylysine" evidence="12">
    <location>
        <position position="218"/>
    </location>
</feature>
<comment type="similarity">
    <text evidence="2 12">Belongs to the MurCDEF family. MurE subfamily.</text>
</comment>
<dbReference type="Gene3D" id="3.40.1190.10">
    <property type="entry name" value="Mur-like, catalytic domain"/>
    <property type="match status" value="2"/>
</dbReference>
<keyword evidence="3 13" id="KW-0963">Cytoplasm</keyword>
<dbReference type="GO" id="GO:0047480">
    <property type="term" value="F:UDP-N-acetylmuramoyl-tripeptide-D-alanyl-D-alanine ligase activity"/>
    <property type="evidence" value="ECO:0007669"/>
    <property type="project" value="UniProtKB-UniRule"/>
</dbReference>
<keyword evidence="11 13" id="KW-0961">Cell wall biogenesis/degradation</keyword>
<evidence type="ECO:0000256" key="9">
    <source>
        <dbReference type="ARBA" id="ARBA00022984"/>
    </source>
</evidence>
<dbReference type="HAMAP" id="MF_00208">
    <property type="entry name" value="MurE"/>
    <property type="match status" value="1"/>
</dbReference>
<dbReference type="Pfam" id="PF08245">
    <property type="entry name" value="Mur_ligase_M"/>
    <property type="match status" value="2"/>
</dbReference>
<dbReference type="EMBL" id="FQVG01000007">
    <property type="protein sequence ID" value="SHE54724.1"/>
    <property type="molecule type" value="Genomic_DNA"/>
</dbReference>
<evidence type="ECO:0000256" key="14">
    <source>
        <dbReference type="RuleBase" id="RU004135"/>
    </source>
</evidence>
<feature type="domain" description="Mur ligase C-terminal" evidence="17">
    <location>
        <begin position="327"/>
        <end position="454"/>
    </location>
</feature>
<dbReference type="PROSITE" id="PS01011">
    <property type="entry name" value="FOLYLPOLYGLU_SYNT_1"/>
    <property type="match status" value="1"/>
</dbReference>
<evidence type="ECO:0000259" key="18">
    <source>
        <dbReference type="Pfam" id="PF08245"/>
    </source>
</evidence>
<dbReference type="InterPro" id="IPR000713">
    <property type="entry name" value="Mur_ligase_N"/>
</dbReference>
<evidence type="ECO:0000256" key="2">
    <source>
        <dbReference type="ARBA" id="ARBA00005898"/>
    </source>
</evidence>
<keyword evidence="4 13" id="KW-0436">Ligase</keyword>
<dbReference type="GO" id="GO:0008360">
    <property type="term" value="P:regulation of cell shape"/>
    <property type="evidence" value="ECO:0007669"/>
    <property type="project" value="UniProtKB-KW"/>
</dbReference>
<protein>
    <recommendedName>
        <fullName evidence="12 13">Multifunctional fusion protein</fullName>
    </recommendedName>
    <domain>
        <recommendedName>
            <fullName evidence="12">UDP-N-acetylmuramoyl-L-alanyl-D-glutamate--2,6-diaminopimelate ligase</fullName>
            <ecNumber evidence="12">6.3.2.13</ecNumber>
        </recommendedName>
        <alternativeName>
            <fullName evidence="12">Meso-A2pm-adding enzyme</fullName>
        </alternativeName>
        <alternativeName>
            <fullName evidence="12">Meso-diaminopimelate-adding enzyme</fullName>
        </alternativeName>
        <alternativeName>
            <fullName evidence="12">UDP-MurNAc-L-Ala-D-Glu:meso-diaminopimelate ligase</fullName>
        </alternativeName>
        <alternativeName>
            <fullName evidence="12">UDP-MurNAc-tripeptide synthetase</fullName>
        </alternativeName>
        <alternativeName>
            <fullName evidence="12">UDP-N-acetylmuramyl-tripeptide synthetase</fullName>
        </alternativeName>
    </domain>
    <domain>
        <recommendedName>
            <fullName evidence="13">UDP-N-acetylmuramoyl-tripeptide--D-alanyl-D-alanine ligase</fullName>
            <ecNumber evidence="13">6.3.2.10</ecNumber>
        </recommendedName>
        <alternativeName>
            <fullName evidence="13">D-alanyl-D-alanine-adding enzyme</fullName>
        </alternativeName>
    </domain>
</protein>
<reference evidence="20" key="1">
    <citation type="submission" date="2016-11" db="EMBL/GenBank/DDBJ databases">
        <authorList>
            <person name="Varghese N."/>
            <person name="Submissions S."/>
        </authorList>
    </citation>
    <scope>NUCLEOTIDE SEQUENCE [LARGE SCALE GENOMIC DNA]</scope>
    <source>
        <strain evidence="20">DSM 10124</strain>
    </source>
</reference>
<evidence type="ECO:0000256" key="3">
    <source>
        <dbReference type="ARBA" id="ARBA00022490"/>
    </source>
</evidence>
<dbReference type="Proteomes" id="UP000184423">
    <property type="component" value="Unassembled WGS sequence"/>
</dbReference>
<dbReference type="Gene3D" id="3.90.190.20">
    <property type="entry name" value="Mur ligase, C-terminal domain"/>
    <property type="match status" value="2"/>
</dbReference>
<evidence type="ECO:0000256" key="12">
    <source>
        <dbReference type="HAMAP-Rule" id="MF_00208"/>
    </source>
</evidence>
<comment type="cofactor">
    <cofactor evidence="12">
        <name>Mg(2+)</name>
        <dbReference type="ChEBI" id="CHEBI:18420"/>
    </cofactor>
</comment>
<dbReference type="PANTHER" id="PTHR23135">
    <property type="entry name" value="MUR LIGASE FAMILY MEMBER"/>
    <property type="match status" value="1"/>
</dbReference>
<name>A0A1M4UDG6_9CLOT</name>
<evidence type="ECO:0000256" key="11">
    <source>
        <dbReference type="ARBA" id="ARBA00023316"/>
    </source>
</evidence>